<dbReference type="Pfam" id="PF01841">
    <property type="entry name" value="Transglut_core"/>
    <property type="match status" value="1"/>
</dbReference>
<dbReference type="Gene3D" id="2.60.120.1130">
    <property type="match status" value="1"/>
</dbReference>
<dbReference type="Pfam" id="PF12969">
    <property type="entry name" value="DUF3857"/>
    <property type="match status" value="1"/>
</dbReference>
<feature type="chain" id="PRO_5045649087" evidence="1">
    <location>
        <begin position="20"/>
        <end position="660"/>
    </location>
</feature>
<evidence type="ECO:0000259" key="2">
    <source>
        <dbReference type="Pfam" id="PF01841"/>
    </source>
</evidence>
<keyword evidence="1" id="KW-0732">Signal</keyword>
<proteinExistence type="predicted"/>
<feature type="domain" description="DUF3857" evidence="3">
    <location>
        <begin position="70"/>
        <end position="189"/>
    </location>
</feature>
<keyword evidence="5" id="KW-1185">Reference proteome</keyword>
<dbReference type="Proteomes" id="UP001491349">
    <property type="component" value="Unassembled WGS sequence"/>
</dbReference>
<dbReference type="EMBL" id="JBBPCB010000001">
    <property type="protein sequence ID" value="MEK8179460.1"/>
    <property type="molecule type" value="Genomic_DNA"/>
</dbReference>
<gene>
    <name evidence="4" type="ORF">WMW71_03825</name>
</gene>
<dbReference type="InterPro" id="IPR024618">
    <property type="entry name" value="DUF3857"/>
</dbReference>
<organism evidence="4 5">
    <name type="scientific">Flavobacterium buctense</name>
    <dbReference type="NCBI Taxonomy" id="1648146"/>
    <lineage>
        <taxon>Bacteria</taxon>
        <taxon>Pseudomonadati</taxon>
        <taxon>Bacteroidota</taxon>
        <taxon>Flavobacteriia</taxon>
        <taxon>Flavobacteriales</taxon>
        <taxon>Flavobacteriaceae</taxon>
        <taxon>Flavobacterium</taxon>
    </lineage>
</organism>
<protein>
    <submittedName>
        <fullName evidence="4">DUF3857 domain-containing protein</fullName>
    </submittedName>
</protein>
<sequence>MFKNNMLFLFMLFITNVYSQSLGIEEVTKSELKQIKHDKDASANAAILYKKGRTYFKYTTKSGFTSYTEIALKIKIYKKEGLKWANFQIPYYIGYKFLEDEAVDIKKAYTYNLENDKIIKVKVTGESKFKDKVNENWNVKKISFPNVKVGSVIELNYELKTENLSELPDFQYQYEIPVDKVEYTTRIPEFYIYKGIKMGYADIETDAVVENGSQSFDDEYNRTTTMNYRQIKTSYKAQNIPALQEEEYVNNINNYYSKIKHELEVVRMPEEDPKPIATTWNDIAKSIYSQKEFGGQLEKNKYFIDDLRLIIKETDSLESKMNKVFNHLKNRMSWDSNYGYYPRKELEKAYTERTGNASEINLILTAMLRLSGLEANPILLSTRDNGLAAFPNKSFLNYVIASVNINGKIYLLDATDKISNVNFIPIRALNQFGVLMKKDGTSEEIDLMPKRNSHISINILATINAEGEVIGKVRHQYLEYKGYIFKQKYDGFTSESIMENLEKMHQDLEVSEYNVQNTADFLKPIIENYNFKSTNSVEIIGDKMYVAPLLFFTITENPFKQESRKYPVDFVFPYQQKFNISLKIPEGYSIEKIPDPKAIAMPDNLGSMKYNSSTTGNQVQLLYTFEINQAIIGSEYYDALKNFYKEIINKQTEKIVLKKV</sequence>
<dbReference type="Gene3D" id="3.10.620.30">
    <property type="match status" value="1"/>
</dbReference>
<dbReference type="Gene3D" id="2.60.40.3140">
    <property type="match status" value="1"/>
</dbReference>
<accession>A0ABU9DYK7</accession>
<feature type="signal peptide" evidence="1">
    <location>
        <begin position="1"/>
        <end position="19"/>
    </location>
</feature>
<evidence type="ECO:0000313" key="5">
    <source>
        <dbReference type="Proteomes" id="UP001491349"/>
    </source>
</evidence>
<evidence type="ECO:0000259" key="3">
    <source>
        <dbReference type="Pfam" id="PF12969"/>
    </source>
</evidence>
<dbReference type="InterPro" id="IPR002931">
    <property type="entry name" value="Transglutaminase-like"/>
</dbReference>
<dbReference type="RefSeq" id="WP_187659573.1">
    <property type="nucleotide sequence ID" value="NZ_JACTAB010000001.1"/>
</dbReference>
<feature type="domain" description="Transglutaminase-like" evidence="2">
    <location>
        <begin position="313"/>
        <end position="384"/>
    </location>
</feature>
<name>A0ABU9DYK7_9FLAO</name>
<evidence type="ECO:0000313" key="4">
    <source>
        <dbReference type="EMBL" id="MEK8179460.1"/>
    </source>
</evidence>
<evidence type="ECO:0000256" key="1">
    <source>
        <dbReference type="SAM" id="SignalP"/>
    </source>
</evidence>
<reference evidence="4 5" key="1">
    <citation type="submission" date="2024-04" db="EMBL/GenBank/DDBJ databases">
        <title>draft genome sequnece of Flavobacterium buctense JCM 30750.</title>
        <authorList>
            <person name="Kim D.-U."/>
        </authorList>
    </citation>
    <scope>NUCLEOTIDE SEQUENCE [LARGE SCALE GENOMIC DNA]</scope>
    <source>
        <strain evidence="4 5">JCM 30750</strain>
    </source>
</reference>
<comment type="caution">
    <text evidence="4">The sequence shown here is derived from an EMBL/GenBank/DDBJ whole genome shotgun (WGS) entry which is preliminary data.</text>
</comment>